<feature type="domain" description="NAD-dependent epimerase/dehydratase" evidence="1">
    <location>
        <begin position="3"/>
        <end position="214"/>
    </location>
</feature>
<dbReference type="SUPFAM" id="SSF51735">
    <property type="entry name" value="NAD(P)-binding Rossmann-fold domains"/>
    <property type="match status" value="1"/>
</dbReference>
<dbReference type="GO" id="GO:0004029">
    <property type="term" value="F:aldehyde dehydrogenase (NAD+) activity"/>
    <property type="evidence" value="ECO:0007669"/>
    <property type="project" value="TreeGrafter"/>
</dbReference>
<dbReference type="OrthoDB" id="9807212at2"/>
<dbReference type="Proteomes" id="UP000031246">
    <property type="component" value="Unassembled WGS sequence"/>
</dbReference>
<dbReference type="Gene3D" id="3.40.50.720">
    <property type="entry name" value="NAD(P)-binding Rossmann-like Domain"/>
    <property type="match status" value="1"/>
</dbReference>
<organism evidence="2 3">
    <name type="scientific">Pedobacter kyungheensis</name>
    <dbReference type="NCBI Taxonomy" id="1069985"/>
    <lineage>
        <taxon>Bacteria</taxon>
        <taxon>Pseudomonadati</taxon>
        <taxon>Bacteroidota</taxon>
        <taxon>Sphingobacteriia</taxon>
        <taxon>Sphingobacteriales</taxon>
        <taxon>Sphingobacteriaceae</taxon>
        <taxon>Pedobacter</taxon>
    </lineage>
</organism>
<proteinExistence type="predicted"/>
<evidence type="ECO:0000313" key="3">
    <source>
        <dbReference type="Proteomes" id="UP000031246"/>
    </source>
</evidence>
<dbReference type="AlphaFoldDB" id="A0A0C1G7T0"/>
<dbReference type="PANTHER" id="PTHR48079">
    <property type="entry name" value="PROTEIN YEEZ"/>
    <property type="match status" value="1"/>
</dbReference>
<dbReference type="InterPro" id="IPR036291">
    <property type="entry name" value="NAD(P)-bd_dom_sf"/>
</dbReference>
<gene>
    <name evidence="2" type="ORF">OC25_03530</name>
</gene>
<dbReference type="PANTHER" id="PTHR48079:SF9">
    <property type="entry name" value="PUTATIVE-RELATED"/>
    <property type="match status" value="1"/>
</dbReference>
<name>A0A0C1G7T0_9SPHI</name>
<sequence>MKVFVTGATGFIGTAVTQQLINAGHQVIGLARSEKSAEKLIETGAQVHHGDLSDPESLKLAAANADAVIHLGFIHDFSRFEEMCKLDAKVIAAIGDALIGTEKPFLITSGTALFAAEGITTENDRHAQHPHPRIATENAADALVSKGIKVAVIRLSPSVHGEGDRIGFVPMLINIARERQTSAMIAGGQNHWPAVHRLDAAELYLKALEKPFQSGTRYHAVAEQGIPFSSIAEVIAARLTVPLISLSAEQATEHFSWFSHFAQLDNQTSSQQTRAMLDWNPRHPSLLEDLHGDVYFPKDR</sequence>
<accession>A0A0C1G7T0</accession>
<comment type="caution">
    <text evidence="2">The sequence shown here is derived from an EMBL/GenBank/DDBJ whole genome shotgun (WGS) entry which is preliminary data.</text>
</comment>
<dbReference type="InterPro" id="IPR051783">
    <property type="entry name" value="NAD(P)-dependent_oxidoreduct"/>
</dbReference>
<reference evidence="2 3" key="1">
    <citation type="submission" date="2014-10" db="EMBL/GenBank/DDBJ databases">
        <title>Pedobacter Kyungheensis.</title>
        <authorList>
            <person name="Anderson B.M."/>
            <person name="Newman J.D."/>
        </authorList>
    </citation>
    <scope>NUCLEOTIDE SEQUENCE [LARGE SCALE GENOMIC DNA]</scope>
    <source>
        <strain evidence="2 3">KACC 16221</strain>
    </source>
</reference>
<dbReference type="RefSeq" id="WP_039471836.1">
    <property type="nucleotide sequence ID" value="NZ_JSYN01000003.1"/>
</dbReference>
<evidence type="ECO:0000313" key="2">
    <source>
        <dbReference type="EMBL" id="KIA96169.1"/>
    </source>
</evidence>
<dbReference type="Pfam" id="PF01370">
    <property type="entry name" value="Epimerase"/>
    <property type="match status" value="1"/>
</dbReference>
<dbReference type="GO" id="GO:0005737">
    <property type="term" value="C:cytoplasm"/>
    <property type="evidence" value="ECO:0007669"/>
    <property type="project" value="TreeGrafter"/>
</dbReference>
<dbReference type="CDD" id="cd05262">
    <property type="entry name" value="SDR_a7"/>
    <property type="match status" value="1"/>
</dbReference>
<evidence type="ECO:0000259" key="1">
    <source>
        <dbReference type="Pfam" id="PF01370"/>
    </source>
</evidence>
<dbReference type="InterPro" id="IPR001509">
    <property type="entry name" value="Epimerase_deHydtase"/>
</dbReference>
<protein>
    <submittedName>
        <fullName evidence="2">3-beta hydroxysteroid dehydrogenase</fullName>
    </submittedName>
</protein>
<dbReference type="EMBL" id="JSYN01000003">
    <property type="protein sequence ID" value="KIA96169.1"/>
    <property type="molecule type" value="Genomic_DNA"/>
</dbReference>
<keyword evidence="3" id="KW-1185">Reference proteome</keyword>